<dbReference type="Proteomes" id="UP000799753">
    <property type="component" value="Unassembled WGS sequence"/>
</dbReference>
<evidence type="ECO:0000313" key="1">
    <source>
        <dbReference type="EMBL" id="KAF2639711.1"/>
    </source>
</evidence>
<evidence type="ECO:0000313" key="2">
    <source>
        <dbReference type="Proteomes" id="UP000799753"/>
    </source>
</evidence>
<dbReference type="AlphaFoldDB" id="A0A6A6RY62"/>
<dbReference type="EMBL" id="MU006786">
    <property type="protein sequence ID" value="KAF2639711.1"/>
    <property type="molecule type" value="Genomic_DNA"/>
</dbReference>
<organism evidence="1 2">
    <name type="scientific">Massarina eburnea CBS 473.64</name>
    <dbReference type="NCBI Taxonomy" id="1395130"/>
    <lineage>
        <taxon>Eukaryota</taxon>
        <taxon>Fungi</taxon>
        <taxon>Dikarya</taxon>
        <taxon>Ascomycota</taxon>
        <taxon>Pezizomycotina</taxon>
        <taxon>Dothideomycetes</taxon>
        <taxon>Pleosporomycetidae</taxon>
        <taxon>Pleosporales</taxon>
        <taxon>Massarineae</taxon>
        <taxon>Massarinaceae</taxon>
        <taxon>Massarina</taxon>
    </lineage>
</organism>
<sequence length="116" mass="13026">MSSIFEGGGQVRRSSPEGNLHYPRARAELSLFCHPEHTQGGIGSLLLTKLIEILGTPNAFPEYIPAHKNEDGKVRSVDETGWKHGLGLGDFYVEHGFEEARHLKNVGYKFDRRCVY</sequence>
<evidence type="ECO:0008006" key="3">
    <source>
        <dbReference type="Google" id="ProtNLM"/>
    </source>
</evidence>
<keyword evidence="2" id="KW-1185">Reference proteome</keyword>
<dbReference type="OrthoDB" id="2129362at2759"/>
<dbReference type="Gene3D" id="3.40.630.30">
    <property type="match status" value="1"/>
</dbReference>
<gene>
    <name evidence="1" type="ORF">P280DRAFT_519106</name>
</gene>
<protein>
    <recommendedName>
        <fullName evidence="3">N-acetyltransferase domain-containing protein</fullName>
    </recommendedName>
</protein>
<name>A0A6A6RY62_9PLEO</name>
<reference evidence="1" key="1">
    <citation type="journal article" date="2020" name="Stud. Mycol.">
        <title>101 Dothideomycetes genomes: a test case for predicting lifestyles and emergence of pathogens.</title>
        <authorList>
            <person name="Haridas S."/>
            <person name="Albert R."/>
            <person name="Binder M."/>
            <person name="Bloem J."/>
            <person name="Labutti K."/>
            <person name="Salamov A."/>
            <person name="Andreopoulos B."/>
            <person name="Baker S."/>
            <person name="Barry K."/>
            <person name="Bills G."/>
            <person name="Bluhm B."/>
            <person name="Cannon C."/>
            <person name="Castanera R."/>
            <person name="Culley D."/>
            <person name="Daum C."/>
            <person name="Ezra D."/>
            <person name="Gonzalez J."/>
            <person name="Henrissat B."/>
            <person name="Kuo A."/>
            <person name="Liang C."/>
            <person name="Lipzen A."/>
            <person name="Lutzoni F."/>
            <person name="Magnuson J."/>
            <person name="Mondo S."/>
            <person name="Nolan M."/>
            <person name="Ohm R."/>
            <person name="Pangilinan J."/>
            <person name="Park H.-J."/>
            <person name="Ramirez L."/>
            <person name="Alfaro M."/>
            <person name="Sun H."/>
            <person name="Tritt A."/>
            <person name="Yoshinaga Y."/>
            <person name="Zwiers L.-H."/>
            <person name="Turgeon B."/>
            <person name="Goodwin S."/>
            <person name="Spatafora J."/>
            <person name="Crous P."/>
            <person name="Grigoriev I."/>
        </authorList>
    </citation>
    <scope>NUCLEOTIDE SEQUENCE</scope>
    <source>
        <strain evidence="1">CBS 473.64</strain>
    </source>
</reference>
<accession>A0A6A6RY62</accession>
<proteinExistence type="predicted"/>